<dbReference type="EMBL" id="KN824838">
    <property type="protein sequence ID" value="KIL00232.1"/>
    <property type="molecule type" value="Genomic_DNA"/>
</dbReference>
<gene>
    <name evidence="1" type="ORF">PAXRUDRAFT_821846</name>
</gene>
<accession>A0A0D0E5W5</accession>
<dbReference type="Proteomes" id="UP000054538">
    <property type="component" value="Unassembled WGS sequence"/>
</dbReference>
<dbReference type="HOGENOM" id="CLU_2942429_0_0_1"/>
<reference evidence="2" key="2">
    <citation type="submission" date="2015-01" db="EMBL/GenBank/DDBJ databases">
        <title>Evolutionary Origins and Diversification of the Mycorrhizal Mutualists.</title>
        <authorList>
            <consortium name="DOE Joint Genome Institute"/>
            <consortium name="Mycorrhizal Genomics Consortium"/>
            <person name="Kohler A."/>
            <person name="Kuo A."/>
            <person name="Nagy L.G."/>
            <person name="Floudas D."/>
            <person name="Copeland A."/>
            <person name="Barry K.W."/>
            <person name="Cichocki N."/>
            <person name="Veneault-Fourrey C."/>
            <person name="LaButti K."/>
            <person name="Lindquist E.A."/>
            <person name="Lipzen A."/>
            <person name="Lundell T."/>
            <person name="Morin E."/>
            <person name="Murat C."/>
            <person name="Riley R."/>
            <person name="Ohm R."/>
            <person name="Sun H."/>
            <person name="Tunlid A."/>
            <person name="Henrissat B."/>
            <person name="Grigoriev I.V."/>
            <person name="Hibbett D.S."/>
            <person name="Martin F."/>
        </authorList>
    </citation>
    <scope>NUCLEOTIDE SEQUENCE [LARGE SCALE GENOMIC DNA]</scope>
    <source>
        <strain evidence="2">Ve08.2h10</strain>
    </source>
</reference>
<protein>
    <submittedName>
        <fullName evidence="1">Uncharacterized protein</fullName>
    </submittedName>
</protein>
<reference evidence="1 2" key="1">
    <citation type="submission" date="2014-04" db="EMBL/GenBank/DDBJ databases">
        <authorList>
            <consortium name="DOE Joint Genome Institute"/>
            <person name="Kuo A."/>
            <person name="Kohler A."/>
            <person name="Jargeat P."/>
            <person name="Nagy L.G."/>
            <person name="Floudas D."/>
            <person name="Copeland A."/>
            <person name="Barry K.W."/>
            <person name="Cichocki N."/>
            <person name="Veneault-Fourrey C."/>
            <person name="LaButti K."/>
            <person name="Lindquist E.A."/>
            <person name="Lipzen A."/>
            <person name="Lundell T."/>
            <person name="Morin E."/>
            <person name="Murat C."/>
            <person name="Sun H."/>
            <person name="Tunlid A."/>
            <person name="Henrissat B."/>
            <person name="Grigoriev I.V."/>
            <person name="Hibbett D.S."/>
            <person name="Martin F."/>
            <person name="Nordberg H.P."/>
            <person name="Cantor M.N."/>
            <person name="Hua S.X."/>
        </authorList>
    </citation>
    <scope>NUCLEOTIDE SEQUENCE [LARGE SCALE GENOMIC DNA]</scope>
    <source>
        <strain evidence="1 2">Ve08.2h10</strain>
    </source>
</reference>
<name>A0A0D0E5W5_9AGAM</name>
<sequence>MSFHLLNAGYEPCVDAPQPDAPASGPSLMAIRSPQMVATGLAIVLMDSGDARSDEFSIDH</sequence>
<organism evidence="1 2">
    <name type="scientific">Paxillus rubicundulus Ve08.2h10</name>
    <dbReference type="NCBI Taxonomy" id="930991"/>
    <lineage>
        <taxon>Eukaryota</taxon>
        <taxon>Fungi</taxon>
        <taxon>Dikarya</taxon>
        <taxon>Basidiomycota</taxon>
        <taxon>Agaricomycotina</taxon>
        <taxon>Agaricomycetes</taxon>
        <taxon>Agaricomycetidae</taxon>
        <taxon>Boletales</taxon>
        <taxon>Paxilineae</taxon>
        <taxon>Paxillaceae</taxon>
        <taxon>Paxillus</taxon>
    </lineage>
</organism>
<dbReference type="InParanoid" id="A0A0D0E5W5"/>
<keyword evidence="2" id="KW-1185">Reference proteome</keyword>
<evidence type="ECO:0000313" key="2">
    <source>
        <dbReference type="Proteomes" id="UP000054538"/>
    </source>
</evidence>
<evidence type="ECO:0000313" key="1">
    <source>
        <dbReference type="EMBL" id="KIL00232.1"/>
    </source>
</evidence>
<dbReference type="AlphaFoldDB" id="A0A0D0E5W5"/>
<proteinExistence type="predicted"/>